<dbReference type="InterPro" id="IPR050334">
    <property type="entry name" value="Molybdenum_import_ModC"/>
</dbReference>
<feature type="domain" description="ABC transporter" evidence="3">
    <location>
        <begin position="311"/>
        <end position="544"/>
    </location>
</feature>
<gene>
    <name evidence="4" type="ORF">Kpol_1002p105</name>
</gene>
<dbReference type="OrthoDB" id="10255969at2759"/>
<reference evidence="4 5" key="1">
    <citation type="journal article" date="2007" name="Proc. Natl. Acad. Sci. U.S.A.">
        <title>Independent sorting-out of thousands of duplicated gene pairs in two yeast species descended from a whole-genome duplication.</title>
        <authorList>
            <person name="Scannell D.R."/>
            <person name="Frank A.C."/>
            <person name="Conant G.C."/>
            <person name="Byrne K.P."/>
            <person name="Woolfit M."/>
            <person name="Wolfe K.H."/>
        </authorList>
    </citation>
    <scope>NUCLEOTIDE SEQUENCE [LARGE SCALE GENOMIC DNA]</scope>
    <source>
        <strain evidence="5">ATCC 22028 / DSM 70294 / BCRC 21397 / CBS 2163 / NBRC 10782 / NRRL Y-8283 / UCD 57-17</strain>
    </source>
</reference>
<evidence type="ECO:0000256" key="1">
    <source>
        <dbReference type="ARBA" id="ARBA00022741"/>
    </source>
</evidence>
<dbReference type="FunCoup" id="A7TED4">
    <property type="interactions" value="52"/>
</dbReference>
<dbReference type="Gene3D" id="3.40.50.300">
    <property type="entry name" value="P-loop containing nucleotide triphosphate hydrolases"/>
    <property type="match status" value="2"/>
</dbReference>
<evidence type="ECO:0000313" key="4">
    <source>
        <dbReference type="EMBL" id="EDO19456.1"/>
    </source>
</evidence>
<accession>A7TED4</accession>
<dbReference type="GeneID" id="5547811"/>
<dbReference type="EMBL" id="DS480379">
    <property type="protein sequence ID" value="EDO19456.1"/>
    <property type="molecule type" value="Genomic_DNA"/>
</dbReference>
<dbReference type="KEGG" id="vpo:Kpol_1002p105"/>
<evidence type="ECO:0000259" key="3">
    <source>
        <dbReference type="PROSITE" id="PS50893"/>
    </source>
</evidence>
<dbReference type="InterPro" id="IPR003593">
    <property type="entry name" value="AAA+_ATPase"/>
</dbReference>
<sequence length="547" mass="62029">MTISKDTKLVVKIVNGLFKSSLVKNSKPVFPNKIQHFQINRKEKWVIWGPAKSLFANVLSNKYLNDPPTSLKYGNSCNKHKSGDAVGFNVQQVQFKGVEPTAHLSARYEYFKDDFDRTCKQFILDNAIGSNQVSYDVVTTSRKVNMELYETLIETLKLKDLEDRWIMGLSNGQMRRARLAHTLLKEPDLLIVDDPFLGLDSEATTVISEFLSSYEEKRLNNSGCSVVIGLRVQDEIPEWCTHIVYVTETGIEFQGPIGENIDNIMKVKQELIVSEIENESDEDDRALLEIIKGHSLYGLDEEVIKKMPKALEFKGVSVSYKGCKILEDINWGVEIGSKWQIVGHNGSGKSTLISLITADHPQGWNSRIVENGIVRKTGKSNYFDINKKIGMTSPELHSMVIKKYGDELRIIDLLSSGKHDDSSSNFTKNWDKMGEDEATDVVRYIEYFKVGEMLNERGLKVESKFNELSVSEQKYILFIRSLMKRPEILILDEAFSGMESKHMNKCFKALSVWPGTVLVISHIDRETPKACITNTITLVSPGEYKVE</sequence>
<dbReference type="SUPFAM" id="SSF52540">
    <property type="entry name" value="P-loop containing nucleoside triphosphate hydrolases"/>
    <property type="match status" value="2"/>
</dbReference>
<dbReference type="InParanoid" id="A7TED4"/>
<keyword evidence="2" id="KW-0067">ATP-binding</keyword>
<dbReference type="STRING" id="436907.A7TED4"/>
<dbReference type="PANTHER" id="PTHR43514:SF4">
    <property type="entry name" value="ABC TRANSPORTER I FAMILY MEMBER 10"/>
    <property type="match status" value="1"/>
</dbReference>
<dbReference type="OMA" id="WEIKKHI"/>
<proteinExistence type="predicted"/>
<keyword evidence="5" id="KW-1185">Reference proteome</keyword>
<dbReference type="SMART" id="SM00382">
    <property type="entry name" value="AAA"/>
    <property type="match status" value="2"/>
</dbReference>
<dbReference type="PhylomeDB" id="A7TED4"/>
<name>A7TED4_VANPO</name>
<evidence type="ECO:0000256" key="2">
    <source>
        <dbReference type="ARBA" id="ARBA00022840"/>
    </source>
</evidence>
<feature type="domain" description="ABC transporter" evidence="3">
    <location>
        <begin position="17"/>
        <end position="273"/>
    </location>
</feature>
<dbReference type="PANTHER" id="PTHR43514">
    <property type="entry name" value="ABC TRANSPORTER I FAMILY MEMBER 10"/>
    <property type="match status" value="1"/>
</dbReference>
<dbReference type="InterPro" id="IPR027417">
    <property type="entry name" value="P-loop_NTPase"/>
</dbReference>
<dbReference type="eggNOG" id="KOG0927">
    <property type="taxonomic scope" value="Eukaryota"/>
</dbReference>
<organism evidence="5">
    <name type="scientific">Vanderwaltozyma polyspora (strain ATCC 22028 / DSM 70294 / BCRC 21397 / CBS 2163 / NBRC 10782 / NRRL Y-8283 / UCD 57-17)</name>
    <name type="common">Kluyveromyces polysporus</name>
    <dbReference type="NCBI Taxonomy" id="436907"/>
    <lineage>
        <taxon>Eukaryota</taxon>
        <taxon>Fungi</taxon>
        <taxon>Dikarya</taxon>
        <taxon>Ascomycota</taxon>
        <taxon>Saccharomycotina</taxon>
        <taxon>Saccharomycetes</taxon>
        <taxon>Saccharomycetales</taxon>
        <taxon>Saccharomycetaceae</taxon>
        <taxon>Vanderwaltozyma</taxon>
    </lineage>
</organism>
<dbReference type="GO" id="GO:0005739">
    <property type="term" value="C:mitochondrion"/>
    <property type="evidence" value="ECO:0007669"/>
    <property type="project" value="TreeGrafter"/>
</dbReference>
<dbReference type="GO" id="GO:0005524">
    <property type="term" value="F:ATP binding"/>
    <property type="evidence" value="ECO:0007669"/>
    <property type="project" value="UniProtKB-KW"/>
</dbReference>
<dbReference type="InterPro" id="IPR003439">
    <property type="entry name" value="ABC_transporter-like_ATP-bd"/>
</dbReference>
<dbReference type="AlphaFoldDB" id="A7TED4"/>
<dbReference type="Pfam" id="PF00005">
    <property type="entry name" value="ABC_tran"/>
    <property type="match status" value="2"/>
</dbReference>
<dbReference type="PROSITE" id="PS50893">
    <property type="entry name" value="ABC_TRANSPORTER_2"/>
    <property type="match status" value="2"/>
</dbReference>
<dbReference type="Proteomes" id="UP000000267">
    <property type="component" value="Unassembled WGS sequence"/>
</dbReference>
<evidence type="ECO:0000313" key="5">
    <source>
        <dbReference type="Proteomes" id="UP000000267"/>
    </source>
</evidence>
<dbReference type="HOGENOM" id="CLU_000604_45_3_1"/>
<dbReference type="GO" id="GO:0016887">
    <property type="term" value="F:ATP hydrolysis activity"/>
    <property type="evidence" value="ECO:0007669"/>
    <property type="project" value="InterPro"/>
</dbReference>
<dbReference type="RefSeq" id="XP_001647314.1">
    <property type="nucleotide sequence ID" value="XM_001647264.1"/>
</dbReference>
<protein>
    <recommendedName>
        <fullName evidence="3">ABC transporter domain-containing protein</fullName>
    </recommendedName>
</protein>
<keyword evidence="1" id="KW-0547">Nucleotide-binding</keyword>